<feature type="signal peptide" evidence="2">
    <location>
        <begin position="1"/>
        <end position="19"/>
    </location>
</feature>
<dbReference type="SUPFAM" id="SSF110296">
    <property type="entry name" value="Oligoxyloglucan reducing end-specific cellobiohydrolase"/>
    <property type="match status" value="1"/>
</dbReference>
<reference evidence="5 7" key="2">
    <citation type="journal article" date="2018" name="Syst. Appl. Microbiol.">
        <title>Flavobacterium circumlabens sp. nov. and Flavobacterium cupreum sp. nov., two psychrotrophic species isolated from Antarctic environmental samples.</title>
        <authorList>
            <person name="Kralova S."/>
            <person name="Busse H.J."/>
            <person name="Svec P."/>
            <person name="Maslanova I."/>
            <person name="Stankova E."/>
            <person name="Bartak M."/>
            <person name="Sedlacek I."/>
        </authorList>
    </citation>
    <scope>NUCLEOTIDE SEQUENCE [LARGE SCALE GENOMIC DNA]</scope>
    <source>
        <strain evidence="5 7">CCM 8828</strain>
    </source>
</reference>
<reference evidence="4 6" key="1">
    <citation type="journal article" date="2015" name="Stand. Genomic Sci.">
        <title>Genomic Encyclopedia of Bacterial and Archaeal Type Strains, Phase III: the genomes of soil and plant-associated and newly described type strains.</title>
        <authorList>
            <person name="Whitman W.B."/>
            <person name="Woyke T."/>
            <person name="Klenk H.P."/>
            <person name="Zhou Y."/>
            <person name="Lilburn T.G."/>
            <person name="Beck B.J."/>
            <person name="De Vos P."/>
            <person name="Vandamme P."/>
            <person name="Eisen J.A."/>
            <person name="Garrity G."/>
            <person name="Hugenholtz P."/>
            <person name="Kyrpides N.C."/>
        </authorList>
    </citation>
    <scope>NUCLEOTIDE SEQUENCE [LARGE SCALE GENOMIC DNA]</scope>
    <source>
        <strain evidence="4 6">P5626</strain>
    </source>
</reference>
<name>A0A4Y7UH57_9FLAO</name>
<dbReference type="EMBL" id="QWDN01000001">
    <property type="protein sequence ID" value="TEB45793.1"/>
    <property type="molecule type" value="Genomic_DNA"/>
</dbReference>
<keyword evidence="6" id="KW-1185">Reference proteome</keyword>
<feature type="domain" description="Secretion system C-terminal sorting" evidence="3">
    <location>
        <begin position="743"/>
        <end position="809"/>
    </location>
</feature>
<dbReference type="Proteomes" id="UP000298340">
    <property type="component" value="Unassembled WGS sequence"/>
</dbReference>
<reference evidence="4" key="3">
    <citation type="submission" date="2019-03" db="EMBL/GenBank/DDBJ databases">
        <authorList>
            <person name="Whitman W."/>
            <person name="Huntemann M."/>
            <person name="Clum A."/>
            <person name="Pillay M."/>
            <person name="Palaniappan K."/>
            <person name="Varghese N."/>
            <person name="Mikhailova N."/>
            <person name="Stamatis D."/>
            <person name="Reddy T."/>
            <person name="Daum C."/>
            <person name="Shapiro N."/>
            <person name="Ivanova N."/>
            <person name="Kyrpides N."/>
            <person name="Woyke T."/>
        </authorList>
    </citation>
    <scope>NUCLEOTIDE SEQUENCE</scope>
    <source>
        <strain evidence="4">P5626</strain>
    </source>
</reference>
<dbReference type="OrthoDB" id="789014at2"/>
<evidence type="ECO:0000256" key="1">
    <source>
        <dbReference type="ARBA" id="ARBA00022729"/>
    </source>
</evidence>
<dbReference type="EMBL" id="SLWA01000001">
    <property type="protein sequence ID" value="TCN60644.1"/>
    <property type="molecule type" value="Genomic_DNA"/>
</dbReference>
<protein>
    <submittedName>
        <fullName evidence="4">Secreted protein (Por secretion system target)</fullName>
    </submittedName>
    <submittedName>
        <fullName evidence="5">T9SS C-terminal target domain-containing protein</fullName>
    </submittedName>
</protein>
<dbReference type="Pfam" id="PF18962">
    <property type="entry name" value="Por_Secre_tail"/>
    <property type="match status" value="1"/>
</dbReference>
<keyword evidence="1 2" id="KW-0732">Signal</keyword>
<evidence type="ECO:0000313" key="4">
    <source>
        <dbReference type="EMBL" id="TCN60644.1"/>
    </source>
</evidence>
<sequence length="811" mass="89490">MKRLLHFIFYIFCLNFTYAQDSWQPMNTNDLNRNAFLKASKTHLAIGKNKLSYVAYKDDWADGKGTVQKFNGVSWELVGIQGFSPGSVDDISIAVDQNNIPYVAYKNNLNSKIIVQKFNGTNWIPVGNEGFSIGSAEYISIVIDNNNVPYVIYSGKKTTDYTNKLTVQKYNGSDWELVGLARFSEGSGDNYSSSIAIDNNNIPYIAYNNSGAVGGYKSIVQKFNGSSWEILGSSGFSEGVAGDVSLAIDSNNTPYVSYLDVENSYGSTVQKFNGKSWELVGKAGFSNGQASPVIKIDKNNIPYVAYKDYANSSKITIQKFNGTNWNPVGPLGFSYGSVENISMALDDNNVPYVVYKDAGKNDNRTVRKFNGINWEEVGPRGISEEGPLVEIISSAIDHNNVTYVAYSDQKKLEKCTVQKYNGKTWEIVGKAGFSIGQVNLISIAIDNNNIPYVAYKEGTSYSNGKCTVQKFNGTSWELLDTAGFSPELAGNLNIAIDHNNIPYVAYTQFKSAGLYDAVVQKYNGKNWVPVGTLGYSSGSYSDTFVSSIAIDNNNVPYVCYKDSENFENLGSIKKFKDNAWVTVGSGKNYNFPGILAIDSNDTPYILHASSYLSEWNTIQKFNGASWEIVGDAGFCKGEEKSIAIDHNNAPYIFYCDQGNNSKKSTVRKFNGTSWELVGTAEFSQNPIYRPLIVVNNKNVPIVVYSSNNNNNNSSNSVYAKYFGSSNTLNTAIPTKSSAQKINLFPNPVKNKFSVSGEETVLALEIFDLLGRSVYKSFLTDDTYNIESLVKGIYVVKIQTEKGSYGMKIIKE</sequence>
<evidence type="ECO:0000256" key="2">
    <source>
        <dbReference type="SAM" id="SignalP"/>
    </source>
</evidence>
<dbReference type="InterPro" id="IPR026444">
    <property type="entry name" value="Secre_tail"/>
</dbReference>
<gene>
    <name evidence="5" type="ORF">D0809_01965</name>
    <name evidence="4" type="ORF">EV142_101216</name>
</gene>
<dbReference type="Proteomes" id="UP000295270">
    <property type="component" value="Unassembled WGS sequence"/>
</dbReference>
<dbReference type="AlphaFoldDB" id="A0A4Y7UH57"/>
<dbReference type="RefSeq" id="WP_132031866.1">
    <property type="nucleotide sequence ID" value="NZ_QWDN01000001.1"/>
</dbReference>
<dbReference type="NCBIfam" id="TIGR04183">
    <property type="entry name" value="Por_Secre_tail"/>
    <property type="match status" value="1"/>
</dbReference>
<evidence type="ECO:0000259" key="3">
    <source>
        <dbReference type="Pfam" id="PF18962"/>
    </source>
</evidence>
<organism evidence="5 7">
    <name type="scientific">Flavobacterium circumlabens</name>
    <dbReference type="NCBI Taxonomy" id="2133765"/>
    <lineage>
        <taxon>Bacteria</taxon>
        <taxon>Pseudomonadati</taxon>
        <taxon>Bacteroidota</taxon>
        <taxon>Flavobacteriia</taxon>
        <taxon>Flavobacteriales</taxon>
        <taxon>Flavobacteriaceae</taxon>
        <taxon>Flavobacterium</taxon>
    </lineage>
</organism>
<proteinExistence type="predicted"/>
<evidence type="ECO:0000313" key="6">
    <source>
        <dbReference type="Proteomes" id="UP000295270"/>
    </source>
</evidence>
<accession>A0A4Y7UH57</accession>
<comment type="caution">
    <text evidence="5">The sequence shown here is derived from an EMBL/GenBank/DDBJ whole genome shotgun (WGS) entry which is preliminary data.</text>
</comment>
<feature type="chain" id="PRO_5043204778" evidence="2">
    <location>
        <begin position="20"/>
        <end position="811"/>
    </location>
</feature>
<dbReference type="SUPFAM" id="SSF89372">
    <property type="entry name" value="Fucose-specific lectin"/>
    <property type="match status" value="1"/>
</dbReference>
<evidence type="ECO:0000313" key="5">
    <source>
        <dbReference type="EMBL" id="TEB45793.1"/>
    </source>
</evidence>
<evidence type="ECO:0000313" key="7">
    <source>
        <dbReference type="Proteomes" id="UP000298340"/>
    </source>
</evidence>